<keyword evidence="5" id="KW-0413">Isomerase</keyword>
<dbReference type="GO" id="GO:0006574">
    <property type="term" value="P:L-valine catabolic process"/>
    <property type="evidence" value="ECO:0007669"/>
    <property type="project" value="TreeGrafter"/>
</dbReference>
<dbReference type="InterPro" id="IPR032259">
    <property type="entry name" value="HIBYL-CoA-H"/>
</dbReference>
<dbReference type="GO" id="GO:0005829">
    <property type="term" value="C:cytosol"/>
    <property type="evidence" value="ECO:0007669"/>
    <property type="project" value="TreeGrafter"/>
</dbReference>
<dbReference type="PANTHER" id="PTHR43176:SF3">
    <property type="entry name" value="3-HYDROXYISOBUTYRYL-COA HYDROLASE, MITOCHONDRIAL"/>
    <property type="match status" value="1"/>
</dbReference>
<dbReference type="CDD" id="cd06558">
    <property type="entry name" value="crotonase-like"/>
    <property type="match status" value="1"/>
</dbReference>
<dbReference type="GO" id="GO:0003860">
    <property type="term" value="F:3-hydroxyisobutyryl-CoA hydrolase activity"/>
    <property type="evidence" value="ECO:0007669"/>
    <property type="project" value="UniProtKB-EC"/>
</dbReference>
<reference evidence="5 6" key="1">
    <citation type="submission" date="2018-09" db="EMBL/GenBank/DDBJ databases">
        <title>Marinorhizobium profundi gen. nov., sp. nov., isolated from a deep-sea sediment sample from the New Britain Trench and proposal of Marinorhizobiaceae fam. nov. in the order Rhizobiales of the class Alphaproteobacteria.</title>
        <authorList>
            <person name="Cao J."/>
        </authorList>
    </citation>
    <scope>NUCLEOTIDE SEQUENCE [LARGE SCALE GENOMIC DNA]</scope>
    <source>
        <strain evidence="5 6">WS11</strain>
    </source>
</reference>
<dbReference type="NCBIfam" id="NF004127">
    <property type="entry name" value="PRK05617.1"/>
    <property type="match status" value="1"/>
</dbReference>
<dbReference type="OrthoDB" id="9790967at2"/>
<comment type="catalytic activity">
    <reaction evidence="1">
        <text>3-hydroxy-2-methylpropanoyl-CoA + H2O = 3-hydroxy-2-methylpropanoate + CoA + H(+)</text>
        <dbReference type="Rhea" id="RHEA:20888"/>
        <dbReference type="ChEBI" id="CHEBI:11805"/>
        <dbReference type="ChEBI" id="CHEBI:15377"/>
        <dbReference type="ChEBI" id="CHEBI:15378"/>
        <dbReference type="ChEBI" id="CHEBI:57287"/>
        <dbReference type="ChEBI" id="CHEBI:57340"/>
        <dbReference type="EC" id="3.1.2.4"/>
    </reaction>
</comment>
<keyword evidence="3" id="KW-0378">Hydrolase</keyword>
<keyword evidence="6" id="KW-1185">Reference proteome</keyword>
<dbReference type="SUPFAM" id="SSF52096">
    <property type="entry name" value="ClpP/crotonase"/>
    <property type="match status" value="1"/>
</dbReference>
<evidence type="ECO:0000256" key="3">
    <source>
        <dbReference type="ARBA" id="ARBA00022801"/>
    </source>
</evidence>
<dbReference type="AlphaFoldDB" id="A0A3S9B526"/>
<gene>
    <name evidence="5" type="ORF">D5400_13070</name>
</gene>
<protein>
    <recommendedName>
        <fullName evidence="2">3-hydroxyisobutyryl-CoA hydrolase</fullName>
        <ecNumber evidence="2">3.1.2.4</ecNumber>
    </recommendedName>
</protein>
<accession>A0A3S9B526</accession>
<proteinExistence type="predicted"/>
<evidence type="ECO:0000313" key="6">
    <source>
        <dbReference type="Proteomes" id="UP000268192"/>
    </source>
</evidence>
<dbReference type="EMBL" id="CP032509">
    <property type="protein sequence ID" value="AZN72078.1"/>
    <property type="molecule type" value="Genomic_DNA"/>
</dbReference>
<dbReference type="EC" id="3.1.2.4" evidence="2"/>
<dbReference type="KEGG" id="abaw:D5400_13070"/>
<dbReference type="Proteomes" id="UP000268192">
    <property type="component" value="Chromosome"/>
</dbReference>
<evidence type="ECO:0000313" key="5">
    <source>
        <dbReference type="EMBL" id="AZN72078.1"/>
    </source>
</evidence>
<dbReference type="Gene3D" id="3.90.226.10">
    <property type="entry name" value="2-enoyl-CoA Hydratase, Chain A, domain 1"/>
    <property type="match status" value="1"/>
</dbReference>
<evidence type="ECO:0000256" key="2">
    <source>
        <dbReference type="ARBA" id="ARBA00011915"/>
    </source>
</evidence>
<feature type="domain" description="Enoyl-CoA hydratase/isomerase" evidence="4">
    <location>
        <begin position="16"/>
        <end position="331"/>
    </location>
</feature>
<dbReference type="InterPro" id="IPR045004">
    <property type="entry name" value="ECH_dom"/>
</dbReference>
<sequence>MSEAPEVIIRKQGRAGRITLNRPHALNALTHAMALAIEHALLIWRDDPDVALVIVDAAGEKAFCAGGDIQDLYRSGMAGDFEHGRRFWSDEYRLNALIAHYSKPYVALMDGITLGGGVGIGAHGSHRIVTERTMLAMPECGIGLVPDVGGSFILGHAPGRMGLYLGLTGMRLKADGAIYTGFADHLVPHERLSDMVAAFCESGDASAISDYRADPYAGNLRSIAHEVDEAFEGTDPVVHLQRLDAASADGNWQQDAAKAIRRASPLSVQCTTLIIAAAAGFADVGDALRQEYRFVWRCMDQGDFLEGVRAQLIDKDRNPQWRHASLEEAAGDAAAMLAPLGNEELVI</sequence>
<dbReference type="RefSeq" id="WP_126010395.1">
    <property type="nucleotide sequence ID" value="NZ_CP032509.1"/>
</dbReference>
<dbReference type="Pfam" id="PF16113">
    <property type="entry name" value="ECH_2"/>
    <property type="match status" value="1"/>
</dbReference>
<dbReference type="InterPro" id="IPR029045">
    <property type="entry name" value="ClpP/crotonase-like_dom_sf"/>
</dbReference>
<organism evidence="5 6">
    <name type="scientific">Georhizobium profundi</name>
    <dbReference type="NCBI Taxonomy" id="2341112"/>
    <lineage>
        <taxon>Bacteria</taxon>
        <taxon>Pseudomonadati</taxon>
        <taxon>Pseudomonadota</taxon>
        <taxon>Alphaproteobacteria</taxon>
        <taxon>Hyphomicrobiales</taxon>
        <taxon>Rhizobiaceae</taxon>
        <taxon>Georhizobium</taxon>
    </lineage>
</organism>
<evidence type="ECO:0000259" key="4">
    <source>
        <dbReference type="Pfam" id="PF16113"/>
    </source>
</evidence>
<dbReference type="PANTHER" id="PTHR43176">
    <property type="entry name" value="3-HYDROXYISOBUTYRYL-COA HYDROLASE-RELATED"/>
    <property type="match status" value="1"/>
</dbReference>
<name>A0A3S9B526_9HYPH</name>
<evidence type="ECO:0000256" key="1">
    <source>
        <dbReference type="ARBA" id="ARBA00001709"/>
    </source>
</evidence>
<dbReference type="GO" id="GO:0016853">
    <property type="term" value="F:isomerase activity"/>
    <property type="evidence" value="ECO:0007669"/>
    <property type="project" value="UniProtKB-KW"/>
</dbReference>